<name>A0A975P2K9_9BRAD</name>
<gene>
    <name evidence="1" type="ORF">KMZ93_13315</name>
</gene>
<keyword evidence="2" id="KW-1185">Reference proteome</keyword>
<dbReference type="AlphaFoldDB" id="A0A975P2K9"/>
<dbReference type="Proteomes" id="UP000676951">
    <property type="component" value="Chromosome"/>
</dbReference>
<proteinExistence type="predicted"/>
<reference evidence="1 2" key="1">
    <citation type="submission" date="2021-06" db="EMBL/GenBank/DDBJ databases">
        <title>Bradyrhizobium sp. S2-11-4 Genome sequencing.</title>
        <authorList>
            <person name="Jin L."/>
        </authorList>
    </citation>
    <scope>NUCLEOTIDE SEQUENCE [LARGE SCALE GENOMIC DNA]</scope>
    <source>
        <strain evidence="1 2">S2-11-4</strain>
    </source>
</reference>
<dbReference type="EMBL" id="CP076136">
    <property type="protein sequence ID" value="QWG25777.1"/>
    <property type="molecule type" value="Genomic_DNA"/>
</dbReference>
<sequence>MLSALLSNLAPLPQGKANPLDSLSIICLSSGTAATQDQAPDTPADHPHDACCILCMVPGLAAAGDEIGVAAPNYPSLRSFPLTPRIALGPLGAAELLPIKPRAPPHLT</sequence>
<evidence type="ECO:0000313" key="1">
    <source>
        <dbReference type="EMBL" id="QWG25777.1"/>
    </source>
</evidence>
<organism evidence="1 2">
    <name type="scientific">Bradyrhizobium sediminis</name>
    <dbReference type="NCBI Taxonomy" id="2840469"/>
    <lineage>
        <taxon>Bacteria</taxon>
        <taxon>Pseudomonadati</taxon>
        <taxon>Pseudomonadota</taxon>
        <taxon>Alphaproteobacteria</taxon>
        <taxon>Hyphomicrobiales</taxon>
        <taxon>Nitrobacteraceae</taxon>
        <taxon>Bradyrhizobium</taxon>
    </lineage>
</organism>
<evidence type="ECO:0008006" key="3">
    <source>
        <dbReference type="Google" id="ProtNLM"/>
    </source>
</evidence>
<protein>
    <recommendedName>
        <fullName evidence="3">DUF2946 domain-containing protein</fullName>
    </recommendedName>
</protein>
<evidence type="ECO:0000313" key="2">
    <source>
        <dbReference type="Proteomes" id="UP000676951"/>
    </source>
</evidence>
<dbReference type="RefSeq" id="WP_215606495.1">
    <property type="nucleotide sequence ID" value="NZ_CP076136.1"/>
</dbReference>
<accession>A0A975P2K9</accession>